<comment type="caution">
    <text evidence="2">The sequence shown here is derived from an EMBL/GenBank/DDBJ whole genome shotgun (WGS) entry which is preliminary data.</text>
</comment>
<feature type="transmembrane region" description="Helical" evidence="1">
    <location>
        <begin position="81"/>
        <end position="101"/>
    </location>
</feature>
<dbReference type="Pfam" id="PF05656">
    <property type="entry name" value="DUF805"/>
    <property type="match status" value="1"/>
</dbReference>
<dbReference type="RefSeq" id="WP_026080444.1">
    <property type="nucleotide sequence ID" value="NZ_BQVF01000059.1"/>
</dbReference>
<keyword evidence="1" id="KW-0472">Membrane</keyword>
<name>A0AAD3UEY1_AERHY</name>
<dbReference type="GO" id="GO:0005886">
    <property type="term" value="C:plasma membrane"/>
    <property type="evidence" value="ECO:0007669"/>
    <property type="project" value="TreeGrafter"/>
</dbReference>
<keyword evidence="1" id="KW-0812">Transmembrane</keyword>
<feature type="transmembrane region" description="Helical" evidence="1">
    <location>
        <begin position="23"/>
        <end position="45"/>
    </location>
</feature>
<dbReference type="AlphaFoldDB" id="A0AAD3UEY1"/>
<accession>A0AAD3UEY1</accession>
<feature type="transmembrane region" description="Helical" evidence="1">
    <location>
        <begin position="51"/>
        <end position="69"/>
    </location>
</feature>
<sequence>MQWYLSALKKYAVLRGRARRKEYWMFSLFNFLVACIIGVVCVLSTSPEVGVSVLCIYLLLVAFPGFAVTVRRLHDIDRSGWWILISCIPVVGPFILLYFSFCAGTTGENRFGEDPKAI</sequence>
<evidence type="ECO:0000313" key="3">
    <source>
        <dbReference type="Proteomes" id="UP000859505"/>
    </source>
</evidence>
<gene>
    <name evidence="2" type="ORF">JAJ28_004357</name>
</gene>
<dbReference type="PANTHER" id="PTHR34980:SF2">
    <property type="entry name" value="INNER MEMBRANE PROTEIN YHAH-RELATED"/>
    <property type="match status" value="1"/>
</dbReference>
<dbReference type="EMBL" id="DACTUL010000058">
    <property type="protein sequence ID" value="HAT6346543.1"/>
    <property type="molecule type" value="Genomic_DNA"/>
</dbReference>
<reference evidence="2" key="2">
    <citation type="submission" date="2020-01" db="EMBL/GenBank/DDBJ databases">
        <authorList>
            <consortium name="NCBI Pathogen Detection Project"/>
        </authorList>
    </citation>
    <scope>NUCLEOTIDE SEQUENCE</scope>
    <source>
        <strain evidence="2">OLC2673_Aeromonas</strain>
    </source>
</reference>
<reference evidence="2" key="1">
    <citation type="journal article" date="2018" name="Genome Biol.">
        <title>SKESA: strategic k-mer extension for scrupulous assemblies.</title>
        <authorList>
            <person name="Souvorov A."/>
            <person name="Agarwala R."/>
            <person name="Lipman D.J."/>
        </authorList>
    </citation>
    <scope>NUCLEOTIDE SEQUENCE</scope>
    <source>
        <strain evidence="2">OLC2673_Aeromonas</strain>
    </source>
</reference>
<organism evidence="2 3">
    <name type="scientific">Aeromonas hydrophila</name>
    <dbReference type="NCBI Taxonomy" id="644"/>
    <lineage>
        <taxon>Bacteria</taxon>
        <taxon>Pseudomonadati</taxon>
        <taxon>Pseudomonadota</taxon>
        <taxon>Gammaproteobacteria</taxon>
        <taxon>Aeromonadales</taxon>
        <taxon>Aeromonadaceae</taxon>
        <taxon>Aeromonas</taxon>
    </lineage>
</organism>
<keyword evidence="1" id="KW-1133">Transmembrane helix</keyword>
<proteinExistence type="predicted"/>
<dbReference type="PANTHER" id="PTHR34980">
    <property type="entry name" value="INNER MEMBRANE PROTEIN-RELATED-RELATED"/>
    <property type="match status" value="1"/>
</dbReference>
<protein>
    <submittedName>
        <fullName evidence="2">DUF805 domain-containing protein</fullName>
    </submittedName>
</protein>
<evidence type="ECO:0000313" key="2">
    <source>
        <dbReference type="EMBL" id="HAT6346543.1"/>
    </source>
</evidence>
<evidence type="ECO:0000256" key="1">
    <source>
        <dbReference type="SAM" id="Phobius"/>
    </source>
</evidence>
<dbReference type="Proteomes" id="UP000859505">
    <property type="component" value="Unassembled WGS sequence"/>
</dbReference>
<dbReference type="InterPro" id="IPR008523">
    <property type="entry name" value="DUF805"/>
</dbReference>